<gene>
    <name evidence="2" type="ORF">A2U01_0100084</name>
</gene>
<feature type="region of interest" description="Disordered" evidence="1">
    <location>
        <begin position="1"/>
        <end position="22"/>
    </location>
</feature>
<accession>A0A392UUC2</accession>
<dbReference type="AlphaFoldDB" id="A0A392UUC2"/>
<keyword evidence="3" id="KW-1185">Reference proteome</keyword>
<comment type="caution">
    <text evidence="2">The sequence shown here is derived from an EMBL/GenBank/DDBJ whole genome shotgun (WGS) entry which is preliminary data.</text>
</comment>
<organism evidence="2 3">
    <name type="scientific">Trifolium medium</name>
    <dbReference type="NCBI Taxonomy" id="97028"/>
    <lineage>
        <taxon>Eukaryota</taxon>
        <taxon>Viridiplantae</taxon>
        <taxon>Streptophyta</taxon>
        <taxon>Embryophyta</taxon>
        <taxon>Tracheophyta</taxon>
        <taxon>Spermatophyta</taxon>
        <taxon>Magnoliopsida</taxon>
        <taxon>eudicotyledons</taxon>
        <taxon>Gunneridae</taxon>
        <taxon>Pentapetalae</taxon>
        <taxon>rosids</taxon>
        <taxon>fabids</taxon>
        <taxon>Fabales</taxon>
        <taxon>Fabaceae</taxon>
        <taxon>Papilionoideae</taxon>
        <taxon>50 kb inversion clade</taxon>
        <taxon>NPAAA clade</taxon>
        <taxon>Hologalegina</taxon>
        <taxon>IRL clade</taxon>
        <taxon>Trifolieae</taxon>
        <taxon>Trifolium</taxon>
    </lineage>
</organism>
<feature type="compositionally biased region" description="Gly residues" evidence="1">
    <location>
        <begin position="1"/>
        <end position="10"/>
    </location>
</feature>
<dbReference type="Proteomes" id="UP000265520">
    <property type="component" value="Unassembled WGS sequence"/>
</dbReference>
<dbReference type="EMBL" id="LXQA010959631">
    <property type="protein sequence ID" value="MCI78813.1"/>
    <property type="molecule type" value="Genomic_DNA"/>
</dbReference>
<name>A0A392UUC2_9FABA</name>
<evidence type="ECO:0000313" key="2">
    <source>
        <dbReference type="EMBL" id="MCI78813.1"/>
    </source>
</evidence>
<feature type="non-terminal residue" evidence="2">
    <location>
        <position position="22"/>
    </location>
</feature>
<protein>
    <submittedName>
        <fullName evidence="2">Uncharacterized protein</fullName>
    </submittedName>
</protein>
<evidence type="ECO:0000313" key="3">
    <source>
        <dbReference type="Proteomes" id="UP000265520"/>
    </source>
</evidence>
<sequence length="22" mass="2154">MRGSGAGDIMGGSICVGIEESQ</sequence>
<evidence type="ECO:0000256" key="1">
    <source>
        <dbReference type="SAM" id="MobiDB-lite"/>
    </source>
</evidence>
<proteinExistence type="predicted"/>
<reference evidence="2 3" key="1">
    <citation type="journal article" date="2018" name="Front. Plant Sci.">
        <title>Red Clover (Trifolium pratense) and Zigzag Clover (T. medium) - A Picture of Genomic Similarities and Differences.</title>
        <authorList>
            <person name="Dluhosova J."/>
            <person name="Istvanek J."/>
            <person name="Nedelnik J."/>
            <person name="Repkova J."/>
        </authorList>
    </citation>
    <scope>NUCLEOTIDE SEQUENCE [LARGE SCALE GENOMIC DNA]</scope>
    <source>
        <strain evidence="3">cv. 10/8</strain>
        <tissue evidence="2">Leaf</tissue>
    </source>
</reference>